<organism evidence="6 7">
    <name type="scientific">Ceratitis capitata</name>
    <name type="common">Mediterranean fruit fly</name>
    <name type="synonym">Tephritis capitata</name>
    <dbReference type="NCBI Taxonomy" id="7213"/>
    <lineage>
        <taxon>Eukaryota</taxon>
        <taxon>Metazoa</taxon>
        <taxon>Ecdysozoa</taxon>
        <taxon>Arthropoda</taxon>
        <taxon>Hexapoda</taxon>
        <taxon>Insecta</taxon>
        <taxon>Pterygota</taxon>
        <taxon>Neoptera</taxon>
        <taxon>Endopterygota</taxon>
        <taxon>Diptera</taxon>
        <taxon>Brachycera</taxon>
        <taxon>Muscomorpha</taxon>
        <taxon>Tephritoidea</taxon>
        <taxon>Tephritidae</taxon>
        <taxon>Ceratitis</taxon>
        <taxon>Ceratitis</taxon>
    </lineage>
</organism>
<evidence type="ECO:0000313" key="7">
    <source>
        <dbReference type="Proteomes" id="UP000606786"/>
    </source>
</evidence>
<evidence type="ECO:0000256" key="5">
    <source>
        <dbReference type="SAM" id="Phobius"/>
    </source>
</evidence>
<dbReference type="PANTHER" id="PTHR45628">
    <property type="entry name" value="VOLTAGE-DEPENDENT CALCIUM CHANNEL TYPE A SUBUNIT ALPHA-1"/>
    <property type="match status" value="1"/>
</dbReference>
<keyword evidence="5" id="KW-0812">Transmembrane</keyword>
<keyword evidence="2" id="KW-0851">Voltage-gated channel</keyword>
<evidence type="ECO:0000256" key="3">
    <source>
        <dbReference type="ARBA" id="ARBA00023065"/>
    </source>
</evidence>
<gene>
    <name evidence="6" type="ORF">CCAP1982_LOCUS9372</name>
</gene>
<reference evidence="6" key="1">
    <citation type="submission" date="2020-11" db="EMBL/GenBank/DDBJ databases">
        <authorList>
            <person name="Whitehead M."/>
        </authorList>
    </citation>
    <scope>NUCLEOTIDE SEQUENCE</scope>
    <source>
        <strain evidence="6">EGII</strain>
    </source>
</reference>
<dbReference type="OrthoDB" id="431720at2759"/>
<sequence length="185" mass="20877">MFDSKSVDVSINIILCLCKEEGDKDVITARPRRMSEVITSSKIQPIPEGSSFFIMSQTNRFRIFCHWLCNHSNFGNVILCCIMFSSAMLAAEDPLKSNADRNQMPCFLNRVWPHYLFSHGTLANGILIFPLLKFEKANILCYVLECFLWFAALILSGFLLFGASVLLHHCPAENQLQSASALNHV</sequence>
<protein>
    <submittedName>
        <fullName evidence="6">(Mediterranean fruit fly) hypothetical protein</fullName>
    </submittedName>
</protein>
<keyword evidence="7" id="KW-1185">Reference proteome</keyword>
<evidence type="ECO:0000313" key="6">
    <source>
        <dbReference type="EMBL" id="CAD7000897.1"/>
    </source>
</evidence>
<evidence type="ECO:0000256" key="2">
    <source>
        <dbReference type="ARBA" id="ARBA00022882"/>
    </source>
</evidence>
<dbReference type="Proteomes" id="UP000606786">
    <property type="component" value="Unassembled WGS sequence"/>
</dbReference>
<proteinExistence type="predicted"/>
<feature type="transmembrane region" description="Helical" evidence="5">
    <location>
        <begin position="111"/>
        <end position="132"/>
    </location>
</feature>
<dbReference type="EMBL" id="CAJHJT010000023">
    <property type="protein sequence ID" value="CAD7000897.1"/>
    <property type="molecule type" value="Genomic_DNA"/>
</dbReference>
<keyword evidence="5" id="KW-0472">Membrane</keyword>
<dbReference type="PANTHER" id="PTHR45628:SF1">
    <property type="entry name" value="VOLTAGE-DEPENDENT CALCIUM CHANNEL TYPE D SUBUNIT ALPHA-1"/>
    <property type="match status" value="1"/>
</dbReference>
<keyword evidence="4" id="KW-0407">Ion channel</keyword>
<dbReference type="GO" id="GO:0005891">
    <property type="term" value="C:voltage-gated calcium channel complex"/>
    <property type="evidence" value="ECO:0007669"/>
    <property type="project" value="TreeGrafter"/>
</dbReference>
<dbReference type="GO" id="GO:0008331">
    <property type="term" value="F:high voltage-gated calcium channel activity"/>
    <property type="evidence" value="ECO:0007669"/>
    <property type="project" value="TreeGrafter"/>
</dbReference>
<keyword evidence="5" id="KW-1133">Transmembrane helix</keyword>
<keyword evidence="1" id="KW-0813">Transport</keyword>
<name>A0A811UT11_CERCA</name>
<keyword evidence="3" id="KW-0406">Ion transport</keyword>
<feature type="transmembrane region" description="Helical" evidence="5">
    <location>
        <begin position="74"/>
        <end position="91"/>
    </location>
</feature>
<dbReference type="InterPro" id="IPR050599">
    <property type="entry name" value="VDCC_alpha-1_subunit"/>
</dbReference>
<evidence type="ECO:0000256" key="1">
    <source>
        <dbReference type="ARBA" id="ARBA00022448"/>
    </source>
</evidence>
<feature type="transmembrane region" description="Helical" evidence="5">
    <location>
        <begin position="139"/>
        <end position="167"/>
    </location>
</feature>
<comment type="caution">
    <text evidence="6">The sequence shown here is derived from an EMBL/GenBank/DDBJ whole genome shotgun (WGS) entry which is preliminary data.</text>
</comment>
<dbReference type="GO" id="GO:0098703">
    <property type="term" value="P:calcium ion import across plasma membrane"/>
    <property type="evidence" value="ECO:0007669"/>
    <property type="project" value="TreeGrafter"/>
</dbReference>
<evidence type="ECO:0000256" key="4">
    <source>
        <dbReference type="ARBA" id="ARBA00023303"/>
    </source>
</evidence>
<dbReference type="AlphaFoldDB" id="A0A811UT11"/>
<accession>A0A811UT11</accession>